<evidence type="ECO:0000256" key="7">
    <source>
        <dbReference type="HAMAP-Rule" id="MF_00412"/>
    </source>
</evidence>
<comment type="caution">
    <text evidence="9">The sequence shown here is derived from an EMBL/GenBank/DDBJ whole genome shotgun (WGS) entry which is preliminary data.</text>
</comment>
<keyword evidence="7" id="KW-0963">Cytoplasm</keyword>
<dbReference type="InterPro" id="IPR012134">
    <property type="entry name" value="Glu-5-SA_DH"/>
</dbReference>
<evidence type="ECO:0000259" key="8">
    <source>
        <dbReference type="Pfam" id="PF00171"/>
    </source>
</evidence>
<dbReference type="AlphaFoldDB" id="A0A5C5ZZ18"/>
<dbReference type="SUPFAM" id="SSF53720">
    <property type="entry name" value="ALDH-like"/>
    <property type="match status" value="1"/>
</dbReference>
<gene>
    <name evidence="7 9" type="primary">proA</name>
    <name evidence="9" type="ORF">Pla108_41100</name>
</gene>
<dbReference type="Gene3D" id="3.40.309.10">
    <property type="entry name" value="Aldehyde Dehydrogenase, Chain A, domain 2"/>
    <property type="match status" value="1"/>
</dbReference>
<dbReference type="NCBIfam" id="NF001221">
    <property type="entry name" value="PRK00197.1"/>
    <property type="match status" value="1"/>
</dbReference>
<comment type="pathway">
    <text evidence="1 7">Amino-acid biosynthesis; L-proline biosynthesis; L-glutamate 5-semialdehyde from L-glutamate: step 2/2.</text>
</comment>
<dbReference type="GO" id="GO:0005737">
    <property type="term" value="C:cytoplasm"/>
    <property type="evidence" value="ECO:0007669"/>
    <property type="project" value="UniProtKB-SubCell"/>
</dbReference>
<evidence type="ECO:0000313" key="9">
    <source>
        <dbReference type="EMBL" id="TWT92311.1"/>
    </source>
</evidence>
<feature type="domain" description="Aldehyde dehydrogenase" evidence="8">
    <location>
        <begin position="13"/>
        <end position="288"/>
    </location>
</feature>
<comment type="catalytic activity">
    <reaction evidence="6 7">
        <text>L-glutamate 5-semialdehyde + phosphate + NADP(+) = L-glutamyl 5-phosphate + NADPH + H(+)</text>
        <dbReference type="Rhea" id="RHEA:19541"/>
        <dbReference type="ChEBI" id="CHEBI:15378"/>
        <dbReference type="ChEBI" id="CHEBI:43474"/>
        <dbReference type="ChEBI" id="CHEBI:57783"/>
        <dbReference type="ChEBI" id="CHEBI:58066"/>
        <dbReference type="ChEBI" id="CHEBI:58274"/>
        <dbReference type="ChEBI" id="CHEBI:58349"/>
        <dbReference type="EC" id="1.2.1.41"/>
    </reaction>
</comment>
<reference evidence="9 10" key="1">
    <citation type="submission" date="2019-02" db="EMBL/GenBank/DDBJ databases">
        <title>Deep-cultivation of Planctomycetes and their phenomic and genomic characterization uncovers novel biology.</title>
        <authorList>
            <person name="Wiegand S."/>
            <person name="Jogler M."/>
            <person name="Boedeker C."/>
            <person name="Pinto D."/>
            <person name="Vollmers J."/>
            <person name="Rivas-Marin E."/>
            <person name="Kohn T."/>
            <person name="Peeters S.H."/>
            <person name="Heuer A."/>
            <person name="Rast P."/>
            <person name="Oberbeckmann S."/>
            <person name="Bunk B."/>
            <person name="Jeske O."/>
            <person name="Meyerdierks A."/>
            <person name="Storesund J.E."/>
            <person name="Kallscheuer N."/>
            <person name="Luecker S."/>
            <person name="Lage O.M."/>
            <person name="Pohl T."/>
            <person name="Merkel B.J."/>
            <person name="Hornburger P."/>
            <person name="Mueller R.-W."/>
            <person name="Bruemmer F."/>
            <person name="Labrenz M."/>
            <person name="Spormann A.M."/>
            <person name="Op Den Camp H."/>
            <person name="Overmann J."/>
            <person name="Amann R."/>
            <person name="Jetten M.S.M."/>
            <person name="Mascher T."/>
            <person name="Medema M.H."/>
            <person name="Devos D.P."/>
            <person name="Kaster A.-K."/>
            <person name="Ovreas L."/>
            <person name="Rohde M."/>
            <person name="Galperin M.Y."/>
            <person name="Jogler C."/>
        </authorList>
    </citation>
    <scope>NUCLEOTIDE SEQUENCE [LARGE SCALE GENOMIC DNA]</scope>
    <source>
        <strain evidence="9 10">Pla108</strain>
    </source>
</reference>
<comment type="similarity">
    <text evidence="7">Belongs to the gamma-glutamyl phosphate reductase family.</text>
</comment>
<keyword evidence="3 7" id="KW-0641">Proline biosynthesis</keyword>
<protein>
    <recommendedName>
        <fullName evidence="7">Gamma-glutamyl phosphate reductase</fullName>
        <shortName evidence="7">GPR</shortName>
        <ecNumber evidence="7">1.2.1.41</ecNumber>
    </recommendedName>
    <alternativeName>
        <fullName evidence="7">Glutamate-5-semialdehyde dehydrogenase</fullName>
    </alternativeName>
    <alternativeName>
        <fullName evidence="7">Glutamyl-gamma-semialdehyde dehydrogenase</fullName>
        <shortName evidence="7">GSA dehydrogenase</shortName>
    </alternativeName>
</protein>
<dbReference type="Gene3D" id="3.40.605.10">
    <property type="entry name" value="Aldehyde Dehydrogenase, Chain A, domain 1"/>
    <property type="match status" value="1"/>
</dbReference>
<dbReference type="GO" id="GO:0055129">
    <property type="term" value="P:L-proline biosynthetic process"/>
    <property type="evidence" value="ECO:0007669"/>
    <property type="project" value="UniProtKB-UniRule"/>
</dbReference>
<evidence type="ECO:0000256" key="5">
    <source>
        <dbReference type="ARBA" id="ARBA00023002"/>
    </source>
</evidence>
<comment type="function">
    <text evidence="7">Catalyzes the NADPH-dependent reduction of L-glutamate 5-phosphate into L-glutamate 5-semialdehyde and phosphate. The product spontaneously undergoes cyclization to form 1-pyrroline-5-carboxylate.</text>
</comment>
<dbReference type="UniPathway" id="UPA00098">
    <property type="reaction ID" value="UER00360"/>
</dbReference>
<dbReference type="FunFam" id="3.40.309.10:FF:000006">
    <property type="entry name" value="Gamma-glutamyl phosphate reductase"/>
    <property type="match status" value="1"/>
</dbReference>
<accession>A0A5C5ZZ18</accession>
<evidence type="ECO:0000256" key="2">
    <source>
        <dbReference type="ARBA" id="ARBA00022605"/>
    </source>
</evidence>
<dbReference type="InterPro" id="IPR015590">
    <property type="entry name" value="Aldehyde_DH_dom"/>
</dbReference>
<dbReference type="CDD" id="cd07079">
    <property type="entry name" value="ALDH_F18-19_ProA-GPR"/>
    <property type="match status" value="1"/>
</dbReference>
<dbReference type="PANTHER" id="PTHR11063:SF8">
    <property type="entry name" value="DELTA-1-PYRROLINE-5-CARBOXYLATE SYNTHASE"/>
    <property type="match status" value="1"/>
</dbReference>
<dbReference type="InterPro" id="IPR016162">
    <property type="entry name" value="Ald_DH_N"/>
</dbReference>
<dbReference type="PANTHER" id="PTHR11063">
    <property type="entry name" value="GLUTAMATE SEMIALDEHYDE DEHYDROGENASE"/>
    <property type="match status" value="1"/>
</dbReference>
<dbReference type="InterPro" id="IPR000965">
    <property type="entry name" value="GPR_dom"/>
</dbReference>
<dbReference type="EC" id="1.2.1.41" evidence="7"/>
<keyword evidence="2 7" id="KW-0028">Amino-acid biosynthesis</keyword>
<dbReference type="GO" id="GO:0050661">
    <property type="term" value="F:NADP binding"/>
    <property type="evidence" value="ECO:0007669"/>
    <property type="project" value="InterPro"/>
</dbReference>
<sequence>MTTPPDQDLAAYCRDVAERAKQASAALATVRGDVKIAWLRRTAALLRENGAKLEKANQVDLAAAPGYGLTDAAVDRLKLTPERIESIAAALEEVAMLRDPIGAVIDSTVRPNGLRVDKVRAPLGVVFFIYESRPNVTADAAAICVKAGNAVILRGGKEAIHSSQAIVELLAQAATETGLPADAVQLVSTTDRAAVGHFLTMNDCIDVAIPRGGEGLIRRVAAEATMPVIKHFDGNCHVYLDASANAELAEAITVNSKTHRYGVCNAAESLLIHAAAAERLAPRVGKALLDAGVEVRGDERFRRLVPAAKPATDEDFGAEYLGPIISAVIVDSLEEAIGHINHYGSHHTDAIVTADLESARLFTARVDSAAVVINASTRFNDGGELGLGAEIGISTDKFHARGPCGVDELTTYKYVVTGTGQVRG</sequence>
<dbReference type="PIRSF" id="PIRSF000151">
    <property type="entry name" value="GPR"/>
    <property type="match status" value="1"/>
</dbReference>
<evidence type="ECO:0000256" key="4">
    <source>
        <dbReference type="ARBA" id="ARBA00022857"/>
    </source>
</evidence>
<keyword evidence="4 7" id="KW-0521">NADP</keyword>
<dbReference type="InterPro" id="IPR016161">
    <property type="entry name" value="Ald_DH/histidinol_DH"/>
</dbReference>
<evidence type="ECO:0000256" key="1">
    <source>
        <dbReference type="ARBA" id="ARBA00004985"/>
    </source>
</evidence>
<dbReference type="HAMAP" id="MF_00412">
    <property type="entry name" value="ProA"/>
    <property type="match status" value="1"/>
</dbReference>
<dbReference type="InterPro" id="IPR020593">
    <property type="entry name" value="G-glutamylP_reductase_CS"/>
</dbReference>
<dbReference type="NCBIfam" id="TIGR00407">
    <property type="entry name" value="proA"/>
    <property type="match status" value="1"/>
</dbReference>
<name>A0A5C5ZZ18_9BACT</name>
<dbReference type="InterPro" id="IPR016163">
    <property type="entry name" value="Ald_DH_C"/>
</dbReference>
<dbReference type="RefSeq" id="WP_231934567.1">
    <property type="nucleotide sequence ID" value="NZ_SJPR01000011.1"/>
</dbReference>
<dbReference type="Pfam" id="PF00171">
    <property type="entry name" value="Aldedh"/>
    <property type="match status" value="2"/>
</dbReference>
<dbReference type="GO" id="GO:0004350">
    <property type="term" value="F:glutamate-5-semialdehyde dehydrogenase activity"/>
    <property type="evidence" value="ECO:0007669"/>
    <property type="project" value="UniProtKB-UniRule"/>
</dbReference>
<evidence type="ECO:0000313" key="10">
    <source>
        <dbReference type="Proteomes" id="UP000317421"/>
    </source>
</evidence>
<dbReference type="PROSITE" id="PS01223">
    <property type="entry name" value="PROA"/>
    <property type="match status" value="1"/>
</dbReference>
<dbReference type="Proteomes" id="UP000317421">
    <property type="component" value="Unassembled WGS sequence"/>
</dbReference>
<comment type="subcellular location">
    <subcellularLocation>
        <location evidence="7">Cytoplasm</location>
    </subcellularLocation>
</comment>
<keyword evidence="5 7" id="KW-0560">Oxidoreductase</keyword>
<proteinExistence type="inferred from homology"/>
<dbReference type="EMBL" id="SJPR01000011">
    <property type="protein sequence ID" value="TWT92311.1"/>
    <property type="molecule type" value="Genomic_DNA"/>
</dbReference>
<keyword evidence="10" id="KW-1185">Reference proteome</keyword>
<evidence type="ECO:0000256" key="6">
    <source>
        <dbReference type="ARBA" id="ARBA00049024"/>
    </source>
</evidence>
<feature type="domain" description="Aldehyde dehydrogenase" evidence="8">
    <location>
        <begin position="318"/>
        <end position="381"/>
    </location>
</feature>
<evidence type="ECO:0000256" key="3">
    <source>
        <dbReference type="ARBA" id="ARBA00022650"/>
    </source>
</evidence>
<organism evidence="9 10">
    <name type="scientific">Botrimarina colliarenosi</name>
    <dbReference type="NCBI Taxonomy" id="2528001"/>
    <lineage>
        <taxon>Bacteria</taxon>
        <taxon>Pseudomonadati</taxon>
        <taxon>Planctomycetota</taxon>
        <taxon>Planctomycetia</taxon>
        <taxon>Pirellulales</taxon>
        <taxon>Lacipirellulaceae</taxon>
        <taxon>Botrimarina</taxon>
    </lineage>
</organism>